<gene>
    <name evidence="3" type="ORF">EOE66_01785</name>
</gene>
<proteinExistence type="predicted"/>
<organism evidence="3 4">
    <name type="scientific">Rubrivivax rivuli</name>
    <dbReference type="NCBI Taxonomy" id="1862385"/>
    <lineage>
        <taxon>Bacteria</taxon>
        <taxon>Pseudomonadati</taxon>
        <taxon>Pseudomonadota</taxon>
        <taxon>Betaproteobacteria</taxon>
        <taxon>Burkholderiales</taxon>
        <taxon>Sphaerotilaceae</taxon>
        <taxon>Rubrivivax</taxon>
    </lineage>
</organism>
<protein>
    <submittedName>
        <fullName evidence="3">PEP-CTERM sorting domain-containing protein</fullName>
    </submittedName>
</protein>
<feature type="chain" id="PRO_5019173917" evidence="1">
    <location>
        <begin position="20"/>
        <end position="271"/>
    </location>
</feature>
<accession>A0A437RRC5</accession>
<evidence type="ECO:0000256" key="1">
    <source>
        <dbReference type="SAM" id="SignalP"/>
    </source>
</evidence>
<dbReference type="Pfam" id="PF07589">
    <property type="entry name" value="PEP-CTERM"/>
    <property type="match status" value="1"/>
</dbReference>
<dbReference type="AlphaFoldDB" id="A0A437RRC5"/>
<dbReference type="InterPro" id="IPR013424">
    <property type="entry name" value="Ice-binding_C"/>
</dbReference>
<comment type="caution">
    <text evidence="3">The sequence shown here is derived from an EMBL/GenBank/DDBJ whole genome shotgun (WGS) entry which is preliminary data.</text>
</comment>
<dbReference type="EMBL" id="SACR01000001">
    <property type="protein sequence ID" value="RVU49329.1"/>
    <property type="molecule type" value="Genomic_DNA"/>
</dbReference>
<sequence length="271" mass="27458">MKKLAIAAVLGLSAVVSHAGVVILGAPGSPAWNLDVKAKIEATGLISGGVDIINVSTSTPTLATLLAYDAVLVYSDTGYQNANLLGNVLADYVDAGRGVVEMTFSHYQSGGLALGGRFVSQNYDVFTGGASQGNCGALGVRDVPGSALFVGVTSFNGGSSAYCNTGISAKSGAQVLGRWTNGEEFAAVRNDRAAPVVGLNFYAPSSTVRNDFWSANTDGGRIMANALNMAAAGAQQSVPEPGSLSLVALAGVCALALRRRARRSPTAALGA</sequence>
<dbReference type="RefSeq" id="WP_128226966.1">
    <property type="nucleotide sequence ID" value="NZ_SACR01000001.1"/>
</dbReference>
<keyword evidence="1" id="KW-0732">Signal</keyword>
<reference evidence="3 4" key="1">
    <citation type="submission" date="2019-01" db="EMBL/GenBank/DDBJ databases">
        <authorList>
            <person name="Chen W.-M."/>
        </authorList>
    </citation>
    <scope>NUCLEOTIDE SEQUENCE [LARGE SCALE GENOMIC DNA]</scope>
    <source>
        <strain evidence="3 4">KYPY4</strain>
    </source>
</reference>
<feature type="signal peptide" evidence="1">
    <location>
        <begin position="1"/>
        <end position="19"/>
    </location>
</feature>
<feature type="domain" description="Ice-binding protein C-terminal" evidence="2">
    <location>
        <begin position="237"/>
        <end position="260"/>
    </location>
</feature>
<keyword evidence="4" id="KW-1185">Reference proteome</keyword>
<dbReference type="OrthoDB" id="9152498at2"/>
<evidence type="ECO:0000259" key="2">
    <source>
        <dbReference type="Pfam" id="PF07589"/>
    </source>
</evidence>
<evidence type="ECO:0000313" key="4">
    <source>
        <dbReference type="Proteomes" id="UP000285575"/>
    </source>
</evidence>
<dbReference type="Proteomes" id="UP000285575">
    <property type="component" value="Unassembled WGS sequence"/>
</dbReference>
<dbReference type="NCBIfam" id="TIGR02595">
    <property type="entry name" value="PEP_CTERM"/>
    <property type="match status" value="1"/>
</dbReference>
<name>A0A437RRC5_9BURK</name>
<evidence type="ECO:0000313" key="3">
    <source>
        <dbReference type="EMBL" id="RVU49329.1"/>
    </source>
</evidence>